<evidence type="ECO:0000313" key="3">
    <source>
        <dbReference type="Proteomes" id="UP001054902"/>
    </source>
</evidence>
<feature type="chain" id="PRO_5042094409" description="Superoxide dismutase copper/zinc binding domain-containing protein" evidence="1">
    <location>
        <begin position="28"/>
        <end position="227"/>
    </location>
</feature>
<reference evidence="2 3" key="1">
    <citation type="journal article" date="2021" name="Sci. Rep.">
        <title>The genome of the diatom Chaetoceros tenuissimus carries an ancient integrated fragment of an extant virus.</title>
        <authorList>
            <person name="Hongo Y."/>
            <person name="Kimura K."/>
            <person name="Takaki Y."/>
            <person name="Yoshida Y."/>
            <person name="Baba S."/>
            <person name="Kobayashi G."/>
            <person name="Nagasaki K."/>
            <person name="Hano T."/>
            <person name="Tomaru Y."/>
        </authorList>
    </citation>
    <scope>NUCLEOTIDE SEQUENCE [LARGE SCALE GENOMIC DNA]</scope>
    <source>
        <strain evidence="2 3">NIES-3715</strain>
    </source>
</reference>
<gene>
    <name evidence="2" type="ORF">CTEN210_11696</name>
</gene>
<evidence type="ECO:0000313" key="2">
    <source>
        <dbReference type="EMBL" id="GFH55220.1"/>
    </source>
</evidence>
<protein>
    <recommendedName>
        <fullName evidence="4">Superoxide dismutase copper/zinc binding domain-containing protein</fullName>
    </recommendedName>
</protein>
<name>A0AAD3H9D1_9STRA</name>
<accession>A0AAD3H9D1</accession>
<evidence type="ECO:0008006" key="4">
    <source>
        <dbReference type="Google" id="ProtNLM"/>
    </source>
</evidence>
<dbReference type="EMBL" id="BLLK01000047">
    <property type="protein sequence ID" value="GFH55220.1"/>
    <property type="molecule type" value="Genomic_DNA"/>
</dbReference>
<feature type="signal peptide" evidence="1">
    <location>
        <begin position="1"/>
        <end position="27"/>
    </location>
</feature>
<comment type="caution">
    <text evidence="2">The sequence shown here is derived from an EMBL/GenBank/DDBJ whole genome shotgun (WGS) entry which is preliminary data.</text>
</comment>
<organism evidence="2 3">
    <name type="scientific">Chaetoceros tenuissimus</name>
    <dbReference type="NCBI Taxonomy" id="426638"/>
    <lineage>
        <taxon>Eukaryota</taxon>
        <taxon>Sar</taxon>
        <taxon>Stramenopiles</taxon>
        <taxon>Ochrophyta</taxon>
        <taxon>Bacillariophyta</taxon>
        <taxon>Coscinodiscophyceae</taxon>
        <taxon>Chaetocerotophycidae</taxon>
        <taxon>Chaetocerotales</taxon>
        <taxon>Chaetocerotaceae</taxon>
        <taxon>Chaetoceros</taxon>
    </lineage>
</organism>
<keyword evidence="3" id="KW-1185">Reference proteome</keyword>
<sequence length="227" mass="25113">MMISNASRHFTIAILLIFAAMINLSHAKSLRNVAEKNVREKNVRRFQQSSTSEYSPERILHAYMEPAQTQRWESFSNDSFYTTSSSNVNTYAGVTLTFHRKASDTRMDINYFVKGGPSNCKECLISIHKGDSCSSPNVRYFKQTDEVRGNPWTKKSGAIISTNGEGKGVGTINSFSNGFSHEENEGHVVVIYSNAQVNASRQSRRAKVVACGVLKNISIGTTKSAGI</sequence>
<evidence type="ECO:0000256" key="1">
    <source>
        <dbReference type="SAM" id="SignalP"/>
    </source>
</evidence>
<dbReference type="AlphaFoldDB" id="A0AAD3H9D1"/>
<proteinExistence type="predicted"/>
<dbReference type="Proteomes" id="UP001054902">
    <property type="component" value="Unassembled WGS sequence"/>
</dbReference>
<keyword evidence="1" id="KW-0732">Signal</keyword>